<dbReference type="EMBL" id="JAKOGG010000011">
    <property type="protein sequence ID" value="MCS4557633.1"/>
    <property type="molecule type" value="Genomic_DNA"/>
</dbReference>
<proteinExistence type="predicted"/>
<comment type="caution">
    <text evidence="1">The sequence shown here is derived from an EMBL/GenBank/DDBJ whole genome shotgun (WGS) entry which is preliminary data.</text>
</comment>
<reference evidence="2" key="2">
    <citation type="submission" date="2023-07" db="EMBL/GenBank/DDBJ databases">
        <title>Shewanella mangrovi sp. nov., an acetaldehyde- degrading bacterium isolated from mangrove sediment.</title>
        <authorList>
            <person name="Liu Y."/>
        </authorList>
    </citation>
    <scope>NUCLEOTIDE SEQUENCE [LARGE SCALE GENOMIC DNA]</scope>
    <source>
        <strain evidence="2">C32</strain>
    </source>
</reference>
<dbReference type="Gene3D" id="3.30.1910.10">
    <property type="entry name" value="so0334 like domain"/>
    <property type="match status" value="1"/>
</dbReference>
<reference evidence="1 2" key="1">
    <citation type="submission" date="2022-02" db="EMBL/GenBank/DDBJ databases">
        <authorList>
            <person name="Zhuang L."/>
        </authorList>
    </citation>
    <scope>NUCLEOTIDE SEQUENCE [LARGE SCALE GENOMIC DNA]</scope>
    <source>
        <strain evidence="1 2">C32</strain>
    </source>
</reference>
<dbReference type="InterPro" id="IPR009491">
    <property type="entry name" value="DUF1107"/>
</dbReference>
<evidence type="ECO:0000313" key="1">
    <source>
        <dbReference type="EMBL" id="MCS4557633.1"/>
    </source>
</evidence>
<name>A0ABT2FN05_9GAMM</name>
<protein>
    <submittedName>
        <fullName evidence="1">DUF1107 domain-containing protein</fullName>
    </submittedName>
</protein>
<sequence length="74" mass="8527">MRVFPVYAPKLIAKHARIFMQGVIWVKDLGRLEFERGRFLLPQHAGLPKVKQAVIELNQLLDSQTKQLSLNDTN</sequence>
<evidence type="ECO:0000313" key="2">
    <source>
        <dbReference type="Proteomes" id="UP001201549"/>
    </source>
</evidence>
<keyword evidence="2" id="KW-1185">Reference proteome</keyword>
<organism evidence="1 2">
    <name type="scientific">Shewanella electrica</name>
    <dbReference type="NCBI Taxonomy" id="515560"/>
    <lineage>
        <taxon>Bacteria</taxon>
        <taxon>Pseudomonadati</taxon>
        <taxon>Pseudomonadota</taxon>
        <taxon>Gammaproteobacteria</taxon>
        <taxon>Alteromonadales</taxon>
        <taxon>Shewanellaceae</taxon>
        <taxon>Shewanella</taxon>
    </lineage>
</organism>
<dbReference type="RefSeq" id="WP_238897111.1">
    <property type="nucleotide sequence ID" value="NZ_JAKOGG010000011.1"/>
</dbReference>
<gene>
    <name evidence="1" type="ORF">L9G74_14380</name>
</gene>
<accession>A0ABT2FN05</accession>
<dbReference type="Proteomes" id="UP001201549">
    <property type="component" value="Unassembled WGS sequence"/>
</dbReference>
<dbReference type="Pfam" id="PF06526">
    <property type="entry name" value="DUF1107"/>
    <property type="match status" value="1"/>
</dbReference>